<feature type="compositionally biased region" description="Low complexity" evidence="1">
    <location>
        <begin position="174"/>
        <end position="185"/>
    </location>
</feature>
<dbReference type="PANTHER" id="PTHR47331">
    <property type="entry name" value="PHD-TYPE DOMAIN-CONTAINING PROTEIN"/>
    <property type="match status" value="1"/>
</dbReference>
<reference evidence="3" key="2">
    <citation type="submission" date="2020-10" db="UniProtKB">
        <authorList>
            <consortium name="WormBaseParasite"/>
        </authorList>
    </citation>
    <scope>IDENTIFICATION</scope>
</reference>
<dbReference type="WBParaSite" id="Pan_g1223.t1">
    <property type="protein sequence ID" value="Pan_g1223.t1"/>
    <property type="gene ID" value="Pan_g1223"/>
</dbReference>
<organism evidence="2 3">
    <name type="scientific">Panagrellus redivivus</name>
    <name type="common">Microworm</name>
    <dbReference type="NCBI Taxonomy" id="6233"/>
    <lineage>
        <taxon>Eukaryota</taxon>
        <taxon>Metazoa</taxon>
        <taxon>Ecdysozoa</taxon>
        <taxon>Nematoda</taxon>
        <taxon>Chromadorea</taxon>
        <taxon>Rhabditida</taxon>
        <taxon>Tylenchina</taxon>
        <taxon>Panagrolaimomorpha</taxon>
        <taxon>Panagrolaimoidea</taxon>
        <taxon>Panagrolaimidae</taxon>
        <taxon>Panagrellus</taxon>
    </lineage>
</organism>
<dbReference type="AlphaFoldDB" id="A0A7E4USB7"/>
<sequence length="975" mass="111125">MSGTIRTQLGKAKANLLWMLERWLAMEKFLEKERKDNIDESVKAELLDVQLYEIKGARFQLRKAADKLQHHITEWKNFIASLPAEEQPDEQVLFDERCLKDTPNLLDLVVLTREKVQKIGKLENDLLEEARALPTSRPATPVTPERVRPCEEPWPAKLQLVKATVSATRSTYQPDDSSPSRPTTSQGAHAFAEKMIKPISKIGDVVKQTFNVKSFSPPPGIKTVTNDQGRCDAKGHPQPKEGVGRQVFEAAATQPHIRLPKLTMKEFDGNRTEWPNFWEAFQAAVGSQNISDLYKLQYLRGLVTGRAYKAIEGYNVTSENYPVVVSVLKRRFGDPTLQALTLFAQLRCIPKAGSDVLEWRHTWETINRILQKLEQINEETQHSSVAMDILQKFPESITQYVYDKLDQTYWKNTEHIMAEIDTLIYRNEVAHHVQHPYEKMHYFPGDEPSSSVNVLTTYEKGRKAYKEQFNNQRRPRKPCIFCHDAHWSSSCTKFVTLTARKNRLRDLRKCFKCFRYREPNIHKCEKTFKCFECQGDHVTALCTMRLGTPADPCKPIGTNVVCYDSVPSSEKEFFDSSSDSDGERTFNMVHLESTNCKRGGATKVEKEPVERNSIKKLSEVALLTADAVIASTTNRNVCSTETIFFEFGSQASFVQEDPADALQLKQLGAKKITVCPFASQAKEYVSRIIEFDMKLADGTWLKTSALTVPDLPKNLTSAKLETDENGKKSLKMRKHVSTRILLGADNMTKVMDFPKFNGLSIVKSKLGDLLGGGREHGVEYAVNAVTFVNVDETAKCDVEKIFDPQNLGIPSSDDPYAEQANDDAINDFLKVTYAELNKRYTERSLYKPGTNNLVKAKNIERAQLVRLWKKLQEKPTFLKKNHNTIMTLLTEVETLVNTRPPNVLLPHVFLAALSKGYKDENDGYDFISNLRSMWRVSLDRFQKFRHMALRFVIRCLSHIRPHLLVCAAMSHSLFY</sequence>
<feature type="region of interest" description="Disordered" evidence="1">
    <location>
        <begin position="166"/>
        <end position="188"/>
    </location>
</feature>
<dbReference type="Proteomes" id="UP000492821">
    <property type="component" value="Unassembled WGS sequence"/>
</dbReference>
<feature type="compositionally biased region" description="Basic and acidic residues" evidence="1">
    <location>
        <begin position="229"/>
        <end position="241"/>
    </location>
</feature>
<dbReference type="InterPro" id="IPR005312">
    <property type="entry name" value="DUF1759"/>
</dbReference>
<proteinExistence type="predicted"/>
<reference evidence="2" key="1">
    <citation type="journal article" date="2013" name="Genetics">
        <title>The draft genome and transcriptome of Panagrellus redivivus are shaped by the harsh demands of a free-living lifestyle.</title>
        <authorList>
            <person name="Srinivasan J."/>
            <person name="Dillman A.R."/>
            <person name="Macchietto M.G."/>
            <person name="Heikkinen L."/>
            <person name="Lakso M."/>
            <person name="Fracchia K.M."/>
            <person name="Antoshechkin I."/>
            <person name="Mortazavi A."/>
            <person name="Wong G."/>
            <person name="Sternberg P.W."/>
        </authorList>
    </citation>
    <scope>NUCLEOTIDE SEQUENCE [LARGE SCALE GENOMIC DNA]</scope>
    <source>
        <strain evidence="2">MT8872</strain>
    </source>
</reference>
<evidence type="ECO:0000256" key="1">
    <source>
        <dbReference type="SAM" id="MobiDB-lite"/>
    </source>
</evidence>
<evidence type="ECO:0000313" key="3">
    <source>
        <dbReference type="WBParaSite" id="Pan_g1223.t1"/>
    </source>
</evidence>
<evidence type="ECO:0000313" key="2">
    <source>
        <dbReference type="Proteomes" id="UP000492821"/>
    </source>
</evidence>
<dbReference type="PANTHER" id="PTHR47331:SF5">
    <property type="entry name" value="RIBONUCLEASE H"/>
    <property type="match status" value="1"/>
</dbReference>
<keyword evidence="2" id="KW-1185">Reference proteome</keyword>
<protein>
    <submittedName>
        <fullName evidence="3">DUF1758 domain-containing protein</fullName>
    </submittedName>
</protein>
<accession>A0A7E4USB7</accession>
<name>A0A7E4USB7_PANRE</name>
<dbReference type="Pfam" id="PF03564">
    <property type="entry name" value="DUF1759"/>
    <property type="match status" value="1"/>
</dbReference>
<feature type="region of interest" description="Disordered" evidence="1">
    <location>
        <begin position="217"/>
        <end position="241"/>
    </location>
</feature>